<dbReference type="PANTHER" id="PTHR42771:SF2">
    <property type="entry name" value="IRON(3+)-HYDROXAMATE IMPORT ATP-BINDING PROTEIN FHUC"/>
    <property type="match status" value="1"/>
</dbReference>
<keyword evidence="4" id="KW-0410">Iron transport</keyword>
<comment type="caution">
    <text evidence="9">The sequence shown here is derived from an EMBL/GenBank/DDBJ whole genome shotgun (WGS) entry which is preliminary data.</text>
</comment>
<evidence type="ECO:0000256" key="2">
    <source>
        <dbReference type="ARBA" id="ARBA00022448"/>
    </source>
</evidence>
<dbReference type="GO" id="GO:0006826">
    <property type="term" value="P:iron ion transport"/>
    <property type="evidence" value="ECO:0007669"/>
    <property type="project" value="UniProtKB-KW"/>
</dbReference>
<name>A0A4R2ISB3_9ACTN</name>
<dbReference type="GO" id="GO:0005524">
    <property type="term" value="F:ATP binding"/>
    <property type="evidence" value="ECO:0007669"/>
    <property type="project" value="InterPro"/>
</dbReference>
<evidence type="ECO:0000313" key="10">
    <source>
        <dbReference type="Proteomes" id="UP000295573"/>
    </source>
</evidence>
<dbReference type="GO" id="GO:0016887">
    <property type="term" value="F:ATP hydrolysis activity"/>
    <property type="evidence" value="ECO:0007669"/>
    <property type="project" value="InterPro"/>
</dbReference>
<dbReference type="OrthoDB" id="9784297at2"/>
<dbReference type="RefSeq" id="WP_132152145.1">
    <property type="nucleotide sequence ID" value="NZ_SLWR01000008.1"/>
</dbReference>
<dbReference type="Pfam" id="PF13304">
    <property type="entry name" value="AAA_21"/>
    <property type="match status" value="1"/>
</dbReference>
<comment type="subcellular location">
    <subcellularLocation>
        <location evidence="1">Cell membrane</location>
        <topology evidence="1">Peripheral membrane protein</topology>
    </subcellularLocation>
</comment>
<dbReference type="InterPro" id="IPR038729">
    <property type="entry name" value="Rad50/SbcC_AAA"/>
</dbReference>
<keyword evidence="3" id="KW-1003">Cell membrane</keyword>
<protein>
    <submittedName>
        <fullName evidence="9">Putative ATPase</fullName>
    </submittedName>
</protein>
<keyword evidence="5" id="KW-0408">Iron</keyword>
<dbReference type="CDD" id="cd00267">
    <property type="entry name" value="ABC_ATPase"/>
    <property type="match status" value="1"/>
</dbReference>
<keyword evidence="6" id="KW-0406">Ion transport</keyword>
<evidence type="ECO:0000256" key="5">
    <source>
        <dbReference type="ARBA" id="ARBA00023004"/>
    </source>
</evidence>
<dbReference type="InterPro" id="IPR051535">
    <property type="entry name" value="Siderophore_ABC-ATPase"/>
</dbReference>
<dbReference type="InterPro" id="IPR003593">
    <property type="entry name" value="AAA+_ATPase"/>
</dbReference>
<dbReference type="Pfam" id="PF13476">
    <property type="entry name" value="AAA_23"/>
    <property type="match status" value="1"/>
</dbReference>
<feature type="domain" description="AAA+ ATPase" evidence="8">
    <location>
        <begin position="41"/>
        <end position="209"/>
    </location>
</feature>
<proteinExistence type="predicted"/>
<keyword evidence="2" id="KW-0813">Transport</keyword>
<organism evidence="9 10">
    <name type="scientific">Kribbella antiqua</name>
    <dbReference type="NCBI Taxonomy" id="2512217"/>
    <lineage>
        <taxon>Bacteria</taxon>
        <taxon>Bacillati</taxon>
        <taxon>Actinomycetota</taxon>
        <taxon>Actinomycetes</taxon>
        <taxon>Propionibacteriales</taxon>
        <taxon>Kribbellaceae</taxon>
        <taxon>Kribbella</taxon>
    </lineage>
</organism>
<evidence type="ECO:0000313" key="9">
    <source>
        <dbReference type="EMBL" id="TCO45685.1"/>
    </source>
</evidence>
<evidence type="ECO:0000256" key="7">
    <source>
        <dbReference type="ARBA" id="ARBA00023136"/>
    </source>
</evidence>
<gene>
    <name evidence="9" type="ORF">EV646_108308</name>
</gene>
<dbReference type="GO" id="GO:0005886">
    <property type="term" value="C:plasma membrane"/>
    <property type="evidence" value="ECO:0007669"/>
    <property type="project" value="UniProtKB-SubCell"/>
</dbReference>
<dbReference type="AlphaFoldDB" id="A0A4R2ISB3"/>
<dbReference type="SUPFAM" id="SSF52540">
    <property type="entry name" value="P-loop containing nucleoside triphosphate hydrolases"/>
    <property type="match status" value="1"/>
</dbReference>
<dbReference type="Gene3D" id="3.40.50.300">
    <property type="entry name" value="P-loop containing nucleotide triphosphate hydrolases"/>
    <property type="match status" value="2"/>
</dbReference>
<dbReference type="InterPro" id="IPR027417">
    <property type="entry name" value="P-loop_NTPase"/>
</dbReference>
<keyword evidence="7" id="KW-0472">Membrane</keyword>
<evidence type="ECO:0000256" key="1">
    <source>
        <dbReference type="ARBA" id="ARBA00004202"/>
    </source>
</evidence>
<evidence type="ECO:0000259" key="8">
    <source>
        <dbReference type="SMART" id="SM00382"/>
    </source>
</evidence>
<evidence type="ECO:0000256" key="4">
    <source>
        <dbReference type="ARBA" id="ARBA00022496"/>
    </source>
</evidence>
<reference evidence="9 10" key="1">
    <citation type="journal article" date="2015" name="Stand. Genomic Sci.">
        <title>Genomic Encyclopedia of Bacterial and Archaeal Type Strains, Phase III: the genomes of soil and plant-associated and newly described type strains.</title>
        <authorList>
            <person name="Whitman W.B."/>
            <person name="Woyke T."/>
            <person name="Klenk H.P."/>
            <person name="Zhou Y."/>
            <person name="Lilburn T.G."/>
            <person name="Beck B.J."/>
            <person name="De Vos P."/>
            <person name="Vandamme P."/>
            <person name="Eisen J.A."/>
            <person name="Garrity G."/>
            <person name="Hugenholtz P."/>
            <person name="Kyrpides N.C."/>
        </authorList>
    </citation>
    <scope>NUCLEOTIDE SEQUENCE [LARGE SCALE GENOMIC DNA]</scope>
    <source>
        <strain evidence="9 10">VKM Ac-2541</strain>
    </source>
</reference>
<keyword evidence="10" id="KW-1185">Reference proteome</keyword>
<dbReference type="PANTHER" id="PTHR42771">
    <property type="entry name" value="IRON(3+)-HYDROXAMATE IMPORT ATP-BINDING PROTEIN FHUC"/>
    <property type="match status" value="1"/>
</dbReference>
<dbReference type="EMBL" id="SLWR01000008">
    <property type="protein sequence ID" value="TCO45685.1"/>
    <property type="molecule type" value="Genomic_DNA"/>
</dbReference>
<evidence type="ECO:0000256" key="3">
    <source>
        <dbReference type="ARBA" id="ARBA00022475"/>
    </source>
</evidence>
<accession>A0A4R2ISB3</accession>
<sequence>MPFAAHPVRRVAAAEGIRPSGHWPHTIPAIRQLLTDGLDLNPGVTFLVGENGTGKSTLVEAIAVAFGMSPEGGSTGARLTTRASESPLAGDLLLTRGVGAKRAGFFLRAETMHGFYTYLEQNPRTSGPPDLTFHEMSHGESFLNLIRDRFTRPGVYCLDEPESALSFASSLAVVGVLNELAESGSQVLCATHSPVIAALPGATILEVGDWGIRRTTWEDLELVQNWRAYLDAPARYLRHVL</sequence>
<dbReference type="Proteomes" id="UP000295573">
    <property type="component" value="Unassembled WGS sequence"/>
</dbReference>
<dbReference type="SMART" id="SM00382">
    <property type="entry name" value="AAA"/>
    <property type="match status" value="1"/>
</dbReference>
<dbReference type="GO" id="GO:0006302">
    <property type="term" value="P:double-strand break repair"/>
    <property type="evidence" value="ECO:0007669"/>
    <property type="project" value="InterPro"/>
</dbReference>
<evidence type="ECO:0000256" key="6">
    <source>
        <dbReference type="ARBA" id="ARBA00023065"/>
    </source>
</evidence>
<dbReference type="InterPro" id="IPR003959">
    <property type="entry name" value="ATPase_AAA_core"/>
</dbReference>